<dbReference type="EMBL" id="CACVBS010000042">
    <property type="protein sequence ID" value="CAA7263954.1"/>
    <property type="molecule type" value="Genomic_DNA"/>
</dbReference>
<gene>
    <name evidence="1" type="ORF">AAE3_LOCUS6218</name>
</gene>
<evidence type="ECO:0000313" key="1">
    <source>
        <dbReference type="EMBL" id="CAA7263954.1"/>
    </source>
</evidence>
<reference evidence="1 2" key="1">
    <citation type="submission" date="2020-01" db="EMBL/GenBank/DDBJ databases">
        <authorList>
            <person name="Gupta K D."/>
        </authorList>
    </citation>
    <scope>NUCLEOTIDE SEQUENCE [LARGE SCALE GENOMIC DNA]</scope>
</reference>
<organism evidence="1 2">
    <name type="scientific">Cyclocybe aegerita</name>
    <name type="common">Black poplar mushroom</name>
    <name type="synonym">Agrocybe aegerita</name>
    <dbReference type="NCBI Taxonomy" id="1973307"/>
    <lineage>
        <taxon>Eukaryota</taxon>
        <taxon>Fungi</taxon>
        <taxon>Dikarya</taxon>
        <taxon>Basidiomycota</taxon>
        <taxon>Agaricomycotina</taxon>
        <taxon>Agaricomycetes</taxon>
        <taxon>Agaricomycetidae</taxon>
        <taxon>Agaricales</taxon>
        <taxon>Agaricineae</taxon>
        <taxon>Bolbitiaceae</taxon>
        <taxon>Cyclocybe</taxon>
    </lineage>
</organism>
<comment type="caution">
    <text evidence="1">The sequence shown here is derived from an EMBL/GenBank/DDBJ whole genome shotgun (WGS) entry which is preliminary data.</text>
</comment>
<keyword evidence="2" id="KW-1185">Reference proteome</keyword>
<proteinExistence type="predicted"/>
<dbReference type="AlphaFoldDB" id="A0A8S0W5Z4"/>
<name>A0A8S0W5Z4_CYCAE</name>
<dbReference type="Proteomes" id="UP000467700">
    <property type="component" value="Unassembled WGS sequence"/>
</dbReference>
<dbReference type="OrthoDB" id="3016366at2759"/>
<evidence type="ECO:0000313" key="2">
    <source>
        <dbReference type="Proteomes" id="UP000467700"/>
    </source>
</evidence>
<protein>
    <submittedName>
        <fullName evidence="1">Uncharacterized protein</fullName>
    </submittedName>
</protein>
<sequence length="171" mass="19512">MLSFRPPIIDGRLKIGAIYAILFFRDPDPAEGFHWGIYHHLTTHGGYKYHLKNMGQNHWIQDFQSTGGVMKSIFLVGLMRIGYADPSQNQNVYNIVNSVAITAPPPGSDRSTCRTWSMYVIYLLTTQGYVRCKNMAMLEEQITDWAKAHHETSVMNVQPRPITDSTVCQLY</sequence>
<accession>A0A8S0W5Z4</accession>